<feature type="compositionally biased region" description="Basic and acidic residues" evidence="1">
    <location>
        <begin position="258"/>
        <end position="272"/>
    </location>
</feature>
<dbReference type="EMBL" id="JACYXZ010000003">
    <property type="protein sequence ID" value="MBD8870049.1"/>
    <property type="molecule type" value="Genomic_DNA"/>
</dbReference>
<organism evidence="2 3">
    <name type="scientific">Nocardioides donggukensis</name>
    <dbReference type="NCBI Taxonomy" id="2774019"/>
    <lineage>
        <taxon>Bacteria</taxon>
        <taxon>Bacillati</taxon>
        <taxon>Actinomycetota</taxon>
        <taxon>Actinomycetes</taxon>
        <taxon>Propionibacteriales</taxon>
        <taxon>Nocardioidaceae</taxon>
        <taxon>Nocardioides</taxon>
    </lineage>
</organism>
<feature type="region of interest" description="Disordered" evidence="1">
    <location>
        <begin position="253"/>
        <end position="300"/>
    </location>
</feature>
<dbReference type="AlphaFoldDB" id="A0A927K4G4"/>
<proteinExistence type="predicted"/>
<dbReference type="InterPro" id="IPR001695">
    <property type="entry name" value="Lysyl_oxidase"/>
</dbReference>
<dbReference type="Pfam" id="PF01186">
    <property type="entry name" value="Lysyl_oxidase"/>
    <property type="match status" value="1"/>
</dbReference>
<dbReference type="GO" id="GO:0005507">
    <property type="term" value="F:copper ion binding"/>
    <property type="evidence" value="ECO:0007669"/>
    <property type="project" value="InterPro"/>
</dbReference>
<evidence type="ECO:0000256" key="1">
    <source>
        <dbReference type="SAM" id="MobiDB-lite"/>
    </source>
</evidence>
<evidence type="ECO:0000313" key="2">
    <source>
        <dbReference type="EMBL" id="MBD8870049.1"/>
    </source>
</evidence>
<keyword evidence="3" id="KW-1185">Reference proteome</keyword>
<dbReference type="GO" id="GO:0016641">
    <property type="term" value="F:oxidoreductase activity, acting on the CH-NH2 group of donors, oxygen as acceptor"/>
    <property type="evidence" value="ECO:0007669"/>
    <property type="project" value="InterPro"/>
</dbReference>
<feature type="region of interest" description="Disordered" evidence="1">
    <location>
        <begin position="1"/>
        <end position="26"/>
    </location>
</feature>
<comment type="caution">
    <text evidence="2">The sequence shown here is derived from an EMBL/GenBank/DDBJ whole genome shotgun (WGS) entry which is preliminary data.</text>
</comment>
<protein>
    <recommendedName>
        <fullName evidence="4">Lysyl oxidase</fullName>
    </recommendedName>
</protein>
<reference evidence="2" key="1">
    <citation type="submission" date="2020-09" db="EMBL/GenBank/DDBJ databases">
        <title>Nocardioides sp. strain MJB4 16S ribosomal RNA gene Genome sequencing and assembly.</title>
        <authorList>
            <person name="Kim I."/>
        </authorList>
    </citation>
    <scope>NUCLEOTIDE SEQUENCE</scope>
    <source>
        <strain evidence="2">MJB4</strain>
    </source>
</reference>
<accession>A0A927K4G4</accession>
<dbReference type="Proteomes" id="UP000616839">
    <property type="component" value="Unassembled WGS sequence"/>
</dbReference>
<sequence>MARTGGVEPRGPNRQPPRPALRHSGRSITLPGKETVVIRRILAPAVALCATAAVAVVGPLGAQAALSEEPAVSPLRLVAPKTVYGSTYRGRVYFDAELGLIAQGEPFELWSKRPAWTEKIRTEWRTEAGTVALPEGTMSNFRGLPKFLKLVVRDESGATVRRTRQTVCLNSWASERVRPDAPLRSPYPRFCPYRKWTLGSVQGIQEGHQNRLELGGSFRLARGTYEVTAVIREQWRDLFGIAKSDAQKVFTLEAGRGGFREPNHREAARRGAGEQGPQDPSPTPADREPTTAKAGEPAAVKPDLRSLPAFGIRVSPKGNHLRFSATVWNAGDSPLVVDGFRREDEDVMDAYQYFIDADGNQTGYQQVGTMEWDTKDTHFHWHFKDFARYRLLDADMVSVVRSRKEAFCLANTDATDYTVPGADWRPDGTDLETACGRKDSISIREVLSSGSGDTYSQFRAGQAFKLKGLPNGTYYIAVEANPKHRLVEHSTDNNVELRQVEIGGVDGARTVSVERIRMP</sequence>
<evidence type="ECO:0008006" key="4">
    <source>
        <dbReference type="Google" id="ProtNLM"/>
    </source>
</evidence>
<evidence type="ECO:0000313" key="3">
    <source>
        <dbReference type="Proteomes" id="UP000616839"/>
    </source>
</evidence>
<gene>
    <name evidence="2" type="ORF">IE331_10490</name>
</gene>
<name>A0A927K4G4_9ACTN</name>